<organism evidence="3 4">
    <name type="scientific">Agromyces rhizosphaerae</name>
    <dbReference type="NCBI Taxonomy" id="88374"/>
    <lineage>
        <taxon>Bacteria</taxon>
        <taxon>Bacillati</taxon>
        <taxon>Actinomycetota</taxon>
        <taxon>Actinomycetes</taxon>
        <taxon>Micrococcales</taxon>
        <taxon>Microbacteriaceae</taxon>
        <taxon>Agromyces</taxon>
    </lineage>
</organism>
<name>A0A9W6CSU7_9MICO</name>
<evidence type="ECO:0000313" key="3">
    <source>
        <dbReference type="EMBL" id="GLI26194.1"/>
    </source>
</evidence>
<gene>
    <name evidence="3" type="ORF">ARHIZOSPH14_04360</name>
</gene>
<feature type="transmembrane region" description="Helical" evidence="2">
    <location>
        <begin position="476"/>
        <end position="501"/>
    </location>
</feature>
<feature type="transmembrane region" description="Helical" evidence="2">
    <location>
        <begin position="96"/>
        <end position="117"/>
    </location>
</feature>
<feature type="transmembrane region" description="Helical" evidence="2">
    <location>
        <begin position="629"/>
        <end position="650"/>
    </location>
</feature>
<evidence type="ECO:0000313" key="4">
    <source>
        <dbReference type="Proteomes" id="UP001144396"/>
    </source>
</evidence>
<evidence type="ECO:0000256" key="2">
    <source>
        <dbReference type="SAM" id="Phobius"/>
    </source>
</evidence>
<feature type="transmembrane region" description="Helical" evidence="2">
    <location>
        <begin position="445"/>
        <end position="464"/>
    </location>
</feature>
<feature type="region of interest" description="Disordered" evidence="1">
    <location>
        <begin position="948"/>
        <end position="971"/>
    </location>
</feature>
<feature type="transmembrane region" description="Helical" evidence="2">
    <location>
        <begin position="305"/>
        <end position="326"/>
    </location>
</feature>
<feature type="transmembrane region" description="Helical" evidence="2">
    <location>
        <begin position="265"/>
        <end position="285"/>
    </location>
</feature>
<feature type="transmembrane region" description="Helical" evidence="2">
    <location>
        <begin position="347"/>
        <end position="366"/>
    </location>
</feature>
<feature type="transmembrane region" description="Helical" evidence="2">
    <location>
        <begin position="197"/>
        <end position="217"/>
    </location>
</feature>
<keyword evidence="2" id="KW-0472">Membrane</keyword>
<reference evidence="3" key="1">
    <citation type="submission" date="2022-12" db="EMBL/GenBank/DDBJ databases">
        <title>Reference genome sequencing for broad-spectrum identification of bacterial and archaeal isolates by mass spectrometry.</title>
        <authorList>
            <person name="Sekiguchi Y."/>
            <person name="Tourlousse D.M."/>
        </authorList>
    </citation>
    <scope>NUCLEOTIDE SEQUENCE</scope>
    <source>
        <strain evidence="3">14</strain>
    </source>
</reference>
<keyword evidence="4" id="KW-1185">Reference proteome</keyword>
<keyword evidence="2" id="KW-0812">Transmembrane</keyword>
<proteinExistence type="predicted"/>
<feature type="transmembrane region" description="Helical" evidence="2">
    <location>
        <begin position="409"/>
        <end position="425"/>
    </location>
</feature>
<sequence>MSESSDHVSAPRHAAAPDEPSKPAYVLEIRVHGIANAPPAVMLESEPDEITRRLGDDLGSFWSRKDDDNDTVDPKTGIASTEAYSWGRLARTGGTAIAAIGRVFVHLGWLFVLPFGLTNIAYWTRRIPLPDSANEEKWSGGRGAKTLRLFALTLTLIYMAAFMSVAVDLIGVQCFRGEQVCAALPAIFDGLLGLDRAARAALFSLGPIAAMALIYIVSRRGRVNYESNVAQFSDTFMAGEERRRPLLATHGFWSMARVTSTSEQLHFAASIGLVLMLLGWDAAFAGDRTACGADCATSLFASGPVFPVVVGAGLLIVAFSAVLVVAATSPKSQIHAARARRSATAMLVVAAVLYIAYVGVMIGTTWVREPEAADGTPFLGLIAAPNALAVAALGVAYAGAGWTRGVPKGISFTLLLGALALLLASELADPLGYADTRLAGITLDWLLLGTAVACVVAYFLVVWARRRWTDTRFVAWAGMGPAVGMLLALLTSMVISSLLVLGVNSWLGTSTDAGETEFIWRTPPEPGSTPLDAPSAYERYSVVIAAIALLVLILGGASAIGALTRRTQFTVPSLGSEPDQDGGEANLLGIADPAADYAEQEAQDVLVGRARRIVSARNQATIVHRGEGLLGVIAVLAAVGFLPLTSSLAFQTIRDLVPDEAEIGIRDAAVAILAAVAIAAVAAVAARAASHTERPLALLWDIMCFFPRAGHPFAPPCYGERAVPELTGRTCRWLRRDYRGRTGVVIAAHSMGTVIAAASVLALSNERVSPERGPLQTLPHPEAGDDDACAADRVALLSYGTQLRAYFSRFFPSVLGPRVLGVPGCRAPSLWSPDPWAAQVRHEWPTRFPDSRTHGTDPFAQDGTDETLARVLGYDGDPATPPRWRSLWRRTDYLGFPAYGYNAEGNPVDRGATESAPDRYIWAVAKHNDYLPTKQYLRARDELVSALQAAATPQDATAPTDPAGGPAEAGA</sequence>
<feature type="transmembrane region" description="Helical" evidence="2">
    <location>
        <begin position="147"/>
        <end position="167"/>
    </location>
</feature>
<feature type="transmembrane region" description="Helical" evidence="2">
    <location>
        <begin position="742"/>
        <end position="763"/>
    </location>
</feature>
<protein>
    <recommendedName>
        <fullName evidence="5">Integral membrane protein</fullName>
    </recommendedName>
</protein>
<feature type="region of interest" description="Disordered" evidence="1">
    <location>
        <begin position="1"/>
        <end position="21"/>
    </location>
</feature>
<dbReference type="Proteomes" id="UP001144396">
    <property type="component" value="Unassembled WGS sequence"/>
</dbReference>
<keyword evidence="2" id="KW-1133">Transmembrane helix</keyword>
<evidence type="ECO:0008006" key="5">
    <source>
        <dbReference type="Google" id="ProtNLM"/>
    </source>
</evidence>
<dbReference type="EMBL" id="BSDP01000001">
    <property type="protein sequence ID" value="GLI26194.1"/>
    <property type="molecule type" value="Genomic_DNA"/>
</dbReference>
<evidence type="ECO:0000256" key="1">
    <source>
        <dbReference type="SAM" id="MobiDB-lite"/>
    </source>
</evidence>
<feature type="transmembrane region" description="Helical" evidence="2">
    <location>
        <begin position="378"/>
        <end position="397"/>
    </location>
</feature>
<accession>A0A9W6CSU7</accession>
<feature type="transmembrane region" description="Helical" evidence="2">
    <location>
        <begin position="540"/>
        <end position="563"/>
    </location>
</feature>
<dbReference type="AlphaFoldDB" id="A0A9W6CSU7"/>
<comment type="caution">
    <text evidence="3">The sequence shown here is derived from an EMBL/GenBank/DDBJ whole genome shotgun (WGS) entry which is preliminary data.</text>
</comment>
<feature type="transmembrane region" description="Helical" evidence="2">
    <location>
        <begin position="670"/>
        <end position="689"/>
    </location>
</feature>